<feature type="region of interest" description="Disordered" evidence="6">
    <location>
        <begin position="2260"/>
        <end position="2306"/>
    </location>
</feature>
<feature type="compositionally biased region" description="Basic residues" evidence="6">
    <location>
        <begin position="82"/>
        <end position="95"/>
    </location>
</feature>
<dbReference type="PANTHER" id="PTHR42648">
    <property type="entry name" value="TRANSPOSASE, PUTATIVE-RELATED"/>
    <property type="match status" value="1"/>
</dbReference>
<dbReference type="SUPFAM" id="SSF56672">
    <property type="entry name" value="DNA/RNA polymerases"/>
    <property type="match status" value="2"/>
</dbReference>
<evidence type="ECO:0000259" key="8">
    <source>
        <dbReference type="PROSITE" id="PS50994"/>
    </source>
</evidence>
<dbReference type="InterPro" id="IPR057670">
    <property type="entry name" value="SH3_retrovirus"/>
</dbReference>
<dbReference type="InterPro" id="IPR036397">
    <property type="entry name" value="RNaseH_sf"/>
</dbReference>
<dbReference type="Pfam" id="PF00098">
    <property type="entry name" value="zf-CCHC"/>
    <property type="match status" value="2"/>
</dbReference>
<feature type="domain" description="Integrase catalytic" evidence="8">
    <location>
        <begin position="1998"/>
        <end position="2174"/>
    </location>
</feature>
<evidence type="ECO:0000256" key="6">
    <source>
        <dbReference type="SAM" id="MobiDB-lite"/>
    </source>
</evidence>
<proteinExistence type="predicted"/>
<dbReference type="SUPFAM" id="SSF57756">
    <property type="entry name" value="Retrovirus zinc finger-like domains"/>
    <property type="match status" value="3"/>
</dbReference>
<dbReference type="InterPro" id="IPR012337">
    <property type="entry name" value="RNaseH-like_sf"/>
</dbReference>
<feature type="compositionally biased region" description="Basic residues" evidence="6">
    <location>
        <begin position="1218"/>
        <end position="1231"/>
    </location>
</feature>
<feature type="domain" description="CCHC-type" evidence="7">
    <location>
        <begin position="114"/>
        <end position="129"/>
    </location>
</feature>
<comment type="caution">
    <text evidence="9">The sequence shown here is derived from an EMBL/GenBank/DDBJ whole genome shotgun (WGS) entry which is preliminary data.</text>
</comment>
<feature type="region of interest" description="Disordered" evidence="6">
    <location>
        <begin position="1218"/>
        <end position="1242"/>
    </location>
</feature>
<gene>
    <name evidence="9" type="ORF">QYE76_052833</name>
</gene>
<evidence type="ECO:0000256" key="5">
    <source>
        <dbReference type="PROSITE-ProRule" id="PRU00047"/>
    </source>
</evidence>
<dbReference type="PANTHER" id="PTHR42648:SF27">
    <property type="entry name" value="RNA-DIRECTED DNA POLYMERASE"/>
    <property type="match status" value="1"/>
</dbReference>
<dbReference type="Pfam" id="PF00665">
    <property type="entry name" value="rve"/>
    <property type="match status" value="3"/>
</dbReference>
<keyword evidence="4" id="KW-0378">Hydrolase</keyword>
<dbReference type="GO" id="GO:0004190">
    <property type="term" value="F:aspartic-type endopeptidase activity"/>
    <property type="evidence" value="ECO:0007669"/>
    <property type="project" value="UniProtKB-KW"/>
</dbReference>
<dbReference type="GO" id="GO:0008270">
    <property type="term" value="F:zinc ion binding"/>
    <property type="evidence" value="ECO:0007669"/>
    <property type="project" value="UniProtKB-KW"/>
</dbReference>
<feature type="domain" description="CCHC-type" evidence="7">
    <location>
        <begin position="1250"/>
        <end position="1265"/>
    </location>
</feature>
<dbReference type="CDD" id="cd09272">
    <property type="entry name" value="RNase_HI_RT_Ty1"/>
    <property type="match status" value="1"/>
</dbReference>
<keyword evidence="3" id="KW-0064">Aspartyl protease</keyword>
<dbReference type="InterPro" id="IPR025724">
    <property type="entry name" value="GAG-pre-integrase_dom"/>
</dbReference>
<evidence type="ECO:0000256" key="2">
    <source>
        <dbReference type="ARBA" id="ARBA00022723"/>
    </source>
</evidence>
<dbReference type="SUPFAM" id="SSF53098">
    <property type="entry name" value="Ribonuclease H-like"/>
    <property type="match status" value="4"/>
</dbReference>
<dbReference type="GO" id="GO:0015074">
    <property type="term" value="P:DNA integration"/>
    <property type="evidence" value="ECO:0007669"/>
    <property type="project" value="InterPro"/>
</dbReference>
<dbReference type="EMBL" id="JAUUTY010000003">
    <property type="protein sequence ID" value="KAK1664674.1"/>
    <property type="molecule type" value="Genomic_DNA"/>
</dbReference>
<feature type="region of interest" description="Disordered" evidence="6">
    <location>
        <begin position="80"/>
        <end position="106"/>
    </location>
</feature>
<keyword evidence="1" id="KW-0645">Protease</keyword>
<dbReference type="InterPro" id="IPR054722">
    <property type="entry name" value="PolX-like_BBD"/>
</dbReference>
<accession>A0AAD8WJI0</accession>
<dbReference type="Gene3D" id="4.10.60.10">
    <property type="entry name" value="Zinc finger, CCHC-type"/>
    <property type="match status" value="3"/>
</dbReference>
<evidence type="ECO:0000256" key="3">
    <source>
        <dbReference type="ARBA" id="ARBA00022750"/>
    </source>
</evidence>
<dbReference type="InterPro" id="IPR001584">
    <property type="entry name" value="Integrase_cat-core"/>
</dbReference>
<sequence length="2908" mass="330022">MLVMTGHAKKLSDLGIVIPNRLGINRVLQSLPPSYKNFVMNYNMQNMNKEFPELFGMLKAAEIEIKKEHQVLMVNKTTSFKKQGKSKGKFKKGGKKAATPPMKPKNGPKPDADCYYCKEKGHWKRNCSKYLADLKSGLVKKKKEDEVTMRVGNGSKVNVIAVGTLPLHLPSGLVLSLNNCYYVPALSMNIISGSCLMQDGYSFKSENNGCSIFMNNIFYGRAPEKNGLFLLDLDSSDTHIHNIDAKRIKLNDNSTYMWHCRLGHIGVKRMKKLHTDGLLESLDFESLDRCEACLMGKMTKTPFSGMMERATDLLEIIHTDVCGPMSVASRGGYRYVLTFTDDLSRYGYIYLMKHKSETFEKFKEFQSEVENQRNKKIKFLRSDRGGEYLSYEFGMHLKKCGILSQLTPPGTPQRNGVSERRNRTLLDMVRSMMSLTDLPLSFWSYALETAAFTLNRAPSKSVETTPYELWFNKKPKLSFLKVWGCEAYVKKLQPDKLEPKAEKCVFIGYPKETIGYTFYHRSEGKIFVAKNGTFLEKEFLTKEVTGRKVELDEIEESLLVDQSSAVPENVPVPPTPTTEEANDNDHETSNETATEPRRSTRDRATPDWYDPCLNVMIVDNNDEDPATYEEAMMSPDSNKWQEAMKSEMGSMYDNKVWTLVDLPDSRKAVENKWIFKRKTDADGNITVYKARLVAKGFRQIQGVDYDETFSPVAKLKSVRILLAIAAFFDYEIWQMDVKTAFLNGDIEEELYMRSIYGLKQASRSWNRRFDKVIKDFGFIQCHGEACIYKKVSGSSVAFLILYVDDILLIGNDIELLSSVKGYLNNSFSMKDLGEASYILGIKIYRDRSRRLIGLSQSTYLDKILKKFRMDESKKGFLPMLPGKVLSKTQGPATAEERERMSQIPYASAVGSIMYAMLCTRPDIAHAVSLTSRYQSDPGMEHWTAVKNILKYLKRTKDMFLCYGGDQELVVTSYTDASWNTDPDDSKSQSGYVFILNGAAVSWASSKQCTVAKSSTESEYIAASEASSEAVWMKRFIVELGVVPSALDPFVIYCDNMGAIANAQEPRSHKRLKHIKLRYHSIREYIEDGEVKICKVHTDLNVADPLTKALPRAKHDQHQNAMGVSCMMEEGSSISEHMLVMTGHAKKLSDLGIVIPNRLGINRVLQSLPPSYKNFVMNYNMQNMNKEFPELFGMLKAAEIEIKKEHQVLMVNKTTSFKKQGKSKGKFKKGGKKAATPPMKPKNGPKPDADCYYCKEKGHWKRNCSKYLADLKSGLVKKKKEGISDIHVIDVHFTGSRSSTWVFDTGSVAHICNSKQELKNKRQLLKDEVTMRVGNGSKVNVIAVGTLPLHLPSGLVLSLNNCYYVPALSMNIISGSCLMQDGYSFKSENNGCSIFMNNIFYGRAPEKNGLFLLDLDSSDTHIHNIDAKRIKLNDNSTYMWHCRLGHIGVKRMKKLHTDGLLESLDFESLDRCEACLMGKMTKTPFSGMMERATDLLEIIHTDVCGPMSVASRGGYRYVLTFTDDLSRYGYIYLMKHKSETFEKFKEFQSEVENQRNKKIKFLRSDRGGEYLSYEFGMHLKKCGILSQLTPPGTPQRNGVSERRNRTLLDMVRSMMSLTDLPLSFWSYALETAAFTLNRAPSKSVETTPYELWFNKKPKLSFLKVWGCEAYVKKLQPDKLEPKAEKCVFIGYPKETIGYTFYHRSEGKIFVAKNGTFLEKEFLTKEVTGRKVELDEIEESLLVDQSSAVPENVPVPPTPTTEEANDNDHETSNETATEPRRSTRDRATPDWYDPCLNVMIVDNNDEDPATYEEAMMSPDSNKWQEAMKSEMGSMYDNKVWTLVDLPDSRKAVENKWIFKRKTDADGNITVYKARLVAKGFRQIQGVDYDETFSPVAKLKSVRILLAIAAFFDYEIWQMDVKTAFLNGDIEEELYMVQPKGFVDPKNADKVCKLQRSIYGLKQASRSWNRRFDKKLHTDGLLESLDFESLDRCEACLMGKMTKTPFSGMMERATDLLEIIHTDVCGPMSVASRGGYRYVLTFTDDLSRYGYIYLMKHKSETFEKFKEFQSEVENQRNKKIKFLRSDRGGEYLSYEFGMHLKKCGILSQLTPPGTPQRNGVSERRNRTLLDMVRSMMSLTDLPLSFWSYALETAAFTLNRAPSKSVETTPYELWFNKKPKLSFLKVWGCEAYVKKLQPDKLEPKAEKCVFIGYPKETIGYTFYHRSEGKIFVAKNGTFLEKEFLTKEVTGRKVELDEIEESLLVDQSSAVPENVPVPPTPATEEANDNDHETSNETATEPRRSTRDRATPDWYDPCLNVMIVDNNDEDPATYEEAMMSPDSNKWQEAMKSEMGSMYDNKVWTLVELPDSRKAVENKWIFKRKTDADGNITVYKARLVAKGFRQIQGVDYDETFSPVAKLKSVRILLAIAAFFDYEIWQMDVKTAFLNGDIEEELYMVQPKGFVDPKNADKVCKLQRSIYGLKQASRSWNRRFDKVIKDVGFIQCHGEACIYKKVSGSSVAFLILYVDDILLIGNDIELLSSVKGYLNNSFSMKDLGEASYILGIKIYRDRSRRLIGLSQSTYLDKILKKFRMDESKKGFLPMLPGKVLSKTQGPATAEERERMSQIPYASAVGSIIYQSDPGMEHWTAVKNILKYLKRTKDMFLCYGGDQELVVTSYTDASWNTDPDDSKSQSGYVFILNGAAVSWASSKQCTKVAAPPEKPKAGPKPETVCYYCQGKGHWKRNCPKYLADLKSGHAKKKAEAPSSWAAPEAGWIKVNIDAGWNAADAAGGAGIVARDDKGVVLYSAWKTLARCASAEEAEVLACLEGIRYCVHKGLNHDYWISNIDTTAVLTIQHISEFQELWVMLQSVHLSEMEPDGIIWNLTASGEYSAASTYHVQFEGLISTVFKLDV</sequence>
<dbReference type="Pfam" id="PF13456">
    <property type="entry name" value="RVT_3"/>
    <property type="match status" value="1"/>
</dbReference>
<protein>
    <submittedName>
        <fullName evidence="9">Uncharacterized protein</fullName>
    </submittedName>
</protein>
<dbReference type="SMART" id="SM00343">
    <property type="entry name" value="ZnF_C2HC"/>
    <property type="match status" value="3"/>
</dbReference>
<dbReference type="Pfam" id="PF22936">
    <property type="entry name" value="Pol_BBD"/>
    <property type="match status" value="2"/>
</dbReference>
<dbReference type="InterPro" id="IPR036875">
    <property type="entry name" value="Znf_CCHC_sf"/>
</dbReference>
<evidence type="ECO:0000313" key="10">
    <source>
        <dbReference type="Proteomes" id="UP001231189"/>
    </source>
</evidence>
<feature type="compositionally biased region" description="Basic and acidic residues" evidence="6">
    <location>
        <begin position="1764"/>
        <end position="1786"/>
    </location>
</feature>
<feature type="domain" description="Integrase catalytic" evidence="8">
    <location>
        <begin position="1479"/>
        <end position="1655"/>
    </location>
</feature>
<dbReference type="Pfam" id="PF14223">
    <property type="entry name" value="Retrotran_gag_2"/>
    <property type="match status" value="1"/>
</dbReference>
<keyword evidence="2" id="KW-0479">Metal-binding</keyword>
<organism evidence="9 10">
    <name type="scientific">Lolium multiflorum</name>
    <name type="common">Italian ryegrass</name>
    <name type="synonym">Lolium perenne subsp. multiflorum</name>
    <dbReference type="NCBI Taxonomy" id="4521"/>
    <lineage>
        <taxon>Eukaryota</taxon>
        <taxon>Viridiplantae</taxon>
        <taxon>Streptophyta</taxon>
        <taxon>Embryophyta</taxon>
        <taxon>Tracheophyta</taxon>
        <taxon>Spermatophyta</taxon>
        <taxon>Magnoliopsida</taxon>
        <taxon>Liliopsida</taxon>
        <taxon>Poales</taxon>
        <taxon>Poaceae</taxon>
        <taxon>BOP clade</taxon>
        <taxon>Pooideae</taxon>
        <taxon>Poodae</taxon>
        <taxon>Poeae</taxon>
        <taxon>Poeae Chloroplast Group 2 (Poeae type)</taxon>
        <taxon>Loliodinae</taxon>
        <taxon>Loliinae</taxon>
        <taxon>Lolium</taxon>
    </lineage>
</organism>
<dbReference type="InterPro" id="IPR002156">
    <property type="entry name" value="RNaseH_domain"/>
</dbReference>
<dbReference type="GO" id="GO:0003676">
    <property type="term" value="F:nucleic acid binding"/>
    <property type="evidence" value="ECO:0007669"/>
    <property type="project" value="InterPro"/>
</dbReference>
<keyword evidence="10" id="KW-1185">Reference proteome</keyword>
<evidence type="ECO:0000256" key="1">
    <source>
        <dbReference type="ARBA" id="ARBA00022670"/>
    </source>
</evidence>
<dbReference type="InterPro" id="IPR013103">
    <property type="entry name" value="RVT_2"/>
</dbReference>
<feature type="compositionally biased region" description="Basic and acidic residues" evidence="6">
    <location>
        <begin position="2283"/>
        <end position="2305"/>
    </location>
</feature>
<dbReference type="PROSITE" id="PS50158">
    <property type="entry name" value="ZF_CCHC"/>
    <property type="match status" value="3"/>
</dbReference>
<evidence type="ECO:0000313" key="9">
    <source>
        <dbReference type="EMBL" id="KAK1664674.1"/>
    </source>
</evidence>
<evidence type="ECO:0000259" key="7">
    <source>
        <dbReference type="PROSITE" id="PS50158"/>
    </source>
</evidence>
<dbReference type="InterPro" id="IPR043502">
    <property type="entry name" value="DNA/RNA_pol_sf"/>
</dbReference>
<name>A0AAD8WJI0_LOLMU</name>
<dbReference type="Proteomes" id="UP001231189">
    <property type="component" value="Unassembled WGS sequence"/>
</dbReference>
<dbReference type="Gene3D" id="3.30.420.10">
    <property type="entry name" value="Ribonuclease H-like superfamily/Ribonuclease H"/>
    <property type="match status" value="3"/>
</dbReference>
<feature type="region of interest" description="Disordered" evidence="6">
    <location>
        <begin position="1741"/>
        <end position="1787"/>
    </location>
</feature>
<dbReference type="InterPro" id="IPR001878">
    <property type="entry name" value="Znf_CCHC"/>
</dbReference>
<feature type="compositionally biased region" description="Basic and acidic residues" evidence="6">
    <location>
        <begin position="583"/>
        <end position="605"/>
    </location>
</feature>
<dbReference type="InterPro" id="IPR039537">
    <property type="entry name" value="Retrotran_Ty1/copia-like"/>
</dbReference>
<feature type="domain" description="Integrase catalytic" evidence="8">
    <location>
        <begin position="298"/>
        <end position="474"/>
    </location>
</feature>
<dbReference type="GO" id="GO:0006508">
    <property type="term" value="P:proteolysis"/>
    <property type="evidence" value="ECO:0007669"/>
    <property type="project" value="UniProtKB-KW"/>
</dbReference>
<feature type="region of interest" description="Disordered" evidence="6">
    <location>
        <begin position="560"/>
        <end position="606"/>
    </location>
</feature>
<reference evidence="9" key="1">
    <citation type="submission" date="2023-07" db="EMBL/GenBank/DDBJ databases">
        <title>A chromosome-level genome assembly of Lolium multiflorum.</title>
        <authorList>
            <person name="Chen Y."/>
            <person name="Copetti D."/>
            <person name="Kolliker R."/>
            <person name="Studer B."/>
        </authorList>
    </citation>
    <scope>NUCLEOTIDE SEQUENCE</scope>
    <source>
        <strain evidence="9">02402/16</strain>
        <tissue evidence="9">Leaf</tissue>
    </source>
</reference>
<keyword evidence="5" id="KW-0862">Zinc</keyword>
<keyword evidence="5" id="KW-0863">Zinc-finger</keyword>
<dbReference type="PROSITE" id="PS50994">
    <property type="entry name" value="INTEGRASE"/>
    <property type="match status" value="3"/>
</dbReference>
<dbReference type="Pfam" id="PF25597">
    <property type="entry name" value="SH3_retrovirus"/>
    <property type="match status" value="3"/>
</dbReference>
<evidence type="ECO:0000256" key="4">
    <source>
        <dbReference type="ARBA" id="ARBA00022801"/>
    </source>
</evidence>
<dbReference type="GO" id="GO:0004523">
    <property type="term" value="F:RNA-DNA hybrid ribonuclease activity"/>
    <property type="evidence" value="ECO:0007669"/>
    <property type="project" value="InterPro"/>
</dbReference>
<dbReference type="Pfam" id="PF07727">
    <property type="entry name" value="RVT_2"/>
    <property type="match status" value="3"/>
</dbReference>
<feature type="domain" description="CCHC-type" evidence="7">
    <location>
        <begin position="2728"/>
        <end position="2743"/>
    </location>
</feature>
<dbReference type="Pfam" id="PF13976">
    <property type="entry name" value="gag_pre-integrs"/>
    <property type="match status" value="2"/>
</dbReference>